<dbReference type="NCBIfam" id="NF004616">
    <property type="entry name" value="PRK05950.1"/>
    <property type="match status" value="1"/>
</dbReference>
<dbReference type="GO" id="GO:0051538">
    <property type="term" value="F:3 iron, 4 sulfur cluster binding"/>
    <property type="evidence" value="ECO:0007669"/>
    <property type="project" value="UniProtKB-KW"/>
</dbReference>
<evidence type="ECO:0000259" key="18">
    <source>
        <dbReference type="PROSITE" id="PS51085"/>
    </source>
</evidence>
<dbReference type="InterPro" id="IPR050573">
    <property type="entry name" value="SDH/FRD_Iron-Sulfur"/>
</dbReference>
<dbReference type="Pfam" id="PF13085">
    <property type="entry name" value="Fer2_3"/>
    <property type="match status" value="1"/>
</dbReference>
<evidence type="ECO:0000256" key="11">
    <source>
        <dbReference type="ARBA" id="ARBA00022982"/>
    </source>
</evidence>
<dbReference type="Pfam" id="PF13183">
    <property type="entry name" value="Fer4_8"/>
    <property type="match status" value="1"/>
</dbReference>
<comment type="subcellular location">
    <subcellularLocation>
        <location evidence="2 17">Mitochondrion inner membrane</location>
        <topology evidence="2 17">Peripheral membrane protein</topology>
        <orientation evidence="2 17">Matrix side</orientation>
    </subcellularLocation>
</comment>
<comment type="cofactor">
    <cofactor evidence="17">
        <name>[3Fe-4S] cluster</name>
        <dbReference type="ChEBI" id="CHEBI:21137"/>
    </cofactor>
    <text evidence="17">Binds 1 [3Fe-4S] cluster.</text>
</comment>
<sequence length="286" mass="32019">MSALTGGLRRNQDKLLSFARIFTTSAAPQIPPAEQAAAAAKGSHKEPLSREFQVYRWSPDNEGKPAYQSYNIDINACGPMMLDVLFKIKDEQDPALAFRRSCREGICGSCAMNIDGKNGLACLTKVDRDPKAVTKIAPLPHMFVIKDLVVDMSNFYAQYKSIQPYLKTKNKDFGLGEKEHLQSKADRAKLDGLYECILCACCSTACPSYWWNEDKYLGPAVLLQAYRWVIDSRDEFTKERLEQLDDAYKLYRCKTIMNCARVCPKGLNPGKAIAKIKQSIHADAAV</sequence>
<evidence type="ECO:0000256" key="1">
    <source>
        <dbReference type="ARBA" id="ARBA00002787"/>
    </source>
</evidence>
<dbReference type="InterPro" id="IPR025192">
    <property type="entry name" value="Succ_DH/fum_Rdtase_N"/>
</dbReference>
<dbReference type="GO" id="GO:0045273">
    <property type="term" value="C:respiratory chain complex II (succinate dehydrogenase)"/>
    <property type="evidence" value="ECO:0007669"/>
    <property type="project" value="UniProtKB-ARBA"/>
</dbReference>
<protein>
    <recommendedName>
        <fullName evidence="17">Succinate dehydrogenase [ubiquinone] iron-sulfur subunit, mitochondrial</fullName>
        <ecNumber evidence="17">1.3.5.1</ecNumber>
    </recommendedName>
</protein>
<dbReference type="PANTHER" id="PTHR11921">
    <property type="entry name" value="SUCCINATE DEHYDROGENASE IRON-SULFUR PROTEIN"/>
    <property type="match status" value="1"/>
</dbReference>
<keyword evidence="17" id="KW-0472">Membrane</keyword>
<dbReference type="PROSITE" id="PS00197">
    <property type="entry name" value="2FE2S_FER_1"/>
    <property type="match status" value="1"/>
</dbReference>
<comment type="caution">
    <text evidence="20">The sequence shown here is derived from an EMBL/GenBank/DDBJ whole genome shotgun (WGS) entry which is preliminary data.</text>
</comment>
<keyword evidence="14 17" id="KW-0411">Iron-sulfur</keyword>
<dbReference type="GO" id="GO:0046872">
    <property type="term" value="F:metal ion binding"/>
    <property type="evidence" value="ECO:0007669"/>
    <property type="project" value="UniProtKB-KW"/>
</dbReference>
<comment type="subunit">
    <text evidence="5">Component of complex II composed of eight subunits in plants: four classical SDH subunits SDH1, SDH2, SDH3 and SDH4 (a flavoprotein (FP), an iron-sulfur protein (IP), and a cytochrome b composed of a large and a small subunit.), as well as four subunits unknown in mitochondria from bacteria and heterotrophic eukaryotes.</text>
</comment>
<feature type="domain" description="4Fe-4S ferredoxin-type" evidence="19">
    <location>
        <begin position="186"/>
        <end position="216"/>
    </location>
</feature>
<evidence type="ECO:0000256" key="2">
    <source>
        <dbReference type="ARBA" id="ARBA00004443"/>
    </source>
</evidence>
<proteinExistence type="inferred from homology"/>
<evidence type="ECO:0000256" key="12">
    <source>
        <dbReference type="ARBA" id="ARBA00023002"/>
    </source>
</evidence>
<comment type="pathway">
    <text evidence="3 17">Carbohydrate metabolism; tricarboxylic acid cycle; fumarate from succinate (eukaryal route): step 1/1.</text>
</comment>
<keyword evidence="6" id="KW-0813">Transport</keyword>
<keyword evidence="17" id="KW-0496">Mitochondrion</keyword>
<evidence type="ECO:0000313" key="20">
    <source>
        <dbReference type="EMBL" id="KAK9805335.1"/>
    </source>
</evidence>
<evidence type="ECO:0000256" key="7">
    <source>
        <dbReference type="ARBA" id="ARBA00022485"/>
    </source>
</evidence>
<evidence type="ECO:0000256" key="3">
    <source>
        <dbReference type="ARBA" id="ARBA00004788"/>
    </source>
</evidence>
<keyword evidence="8" id="KW-0816">Tricarboxylic acid cycle</keyword>
<comment type="cofactor">
    <cofactor evidence="17">
        <name>[4Fe-4S] cluster</name>
        <dbReference type="ChEBI" id="CHEBI:49883"/>
    </cofactor>
    <text evidence="17">Binds 1 [4Fe-4S] cluster.</text>
</comment>
<evidence type="ECO:0000256" key="13">
    <source>
        <dbReference type="ARBA" id="ARBA00023004"/>
    </source>
</evidence>
<evidence type="ECO:0000256" key="8">
    <source>
        <dbReference type="ARBA" id="ARBA00022532"/>
    </source>
</evidence>
<evidence type="ECO:0000259" key="19">
    <source>
        <dbReference type="PROSITE" id="PS51379"/>
    </source>
</evidence>
<keyword evidence="9 17" id="KW-0001">2Fe-2S</keyword>
<dbReference type="SUPFAM" id="SSF54292">
    <property type="entry name" value="2Fe-2S ferredoxin-like"/>
    <property type="match status" value="1"/>
</dbReference>
<dbReference type="PROSITE" id="PS00198">
    <property type="entry name" value="4FE4S_FER_1"/>
    <property type="match status" value="1"/>
</dbReference>
<gene>
    <name evidence="20" type="ORF">WJX73_003348</name>
</gene>
<evidence type="ECO:0000256" key="6">
    <source>
        <dbReference type="ARBA" id="ARBA00022448"/>
    </source>
</evidence>
<dbReference type="GO" id="GO:0008177">
    <property type="term" value="F:succinate dehydrogenase (quinone) activity"/>
    <property type="evidence" value="ECO:0007669"/>
    <property type="project" value="UniProtKB-EC"/>
</dbReference>
<dbReference type="SUPFAM" id="SSF46548">
    <property type="entry name" value="alpha-helical ferredoxin"/>
    <property type="match status" value="1"/>
</dbReference>
<keyword evidence="15 17" id="KW-0003">3Fe-4S</keyword>
<dbReference type="FunFam" id="1.10.1060.10:FF:000001">
    <property type="entry name" value="Succinate dehydrogenase iron-sulfur subunit SdhB"/>
    <property type="match status" value="1"/>
</dbReference>
<dbReference type="InterPro" id="IPR017900">
    <property type="entry name" value="4Fe4S_Fe_S_CS"/>
</dbReference>
<evidence type="ECO:0000256" key="9">
    <source>
        <dbReference type="ARBA" id="ARBA00022714"/>
    </source>
</evidence>
<evidence type="ECO:0000256" key="10">
    <source>
        <dbReference type="ARBA" id="ARBA00022723"/>
    </source>
</evidence>
<keyword evidence="17" id="KW-0999">Mitochondrion inner membrane</keyword>
<dbReference type="InterPro" id="IPR012675">
    <property type="entry name" value="Beta-grasp_dom_sf"/>
</dbReference>
<evidence type="ECO:0000256" key="15">
    <source>
        <dbReference type="ARBA" id="ARBA00023291"/>
    </source>
</evidence>
<dbReference type="GO" id="GO:0051537">
    <property type="term" value="F:2 iron, 2 sulfur cluster binding"/>
    <property type="evidence" value="ECO:0007669"/>
    <property type="project" value="UniProtKB-KW"/>
</dbReference>
<evidence type="ECO:0000313" key="21">
    <source>
        <dbReference type="Proteomes" id="UP001465755"/>
    </source>
</evidence>
<keyword evidence="11" id="KW-0249">Electron transport</keyword>
<organism evidence="20 21">
    <name type="scientific">Symbiochloris irregularis</name>
    <dbReference type="NCBI Taxonomy" id="706552"/>
    <lineage>
        <taxon>Eukaryota</taxon>
        <taxon>Viridiplantae</taxon>
        <taxon>Chlorophyta</taxon>
        <taxon>core chlorophytes</taxon>
        <taxon>Trebouxiophyceae</taxon>
        <taxon>Trebouxiales</taxon>
        <taxon>Trebouxiaceae</taxon>
        <taxon>Symbiochloris</taxon>
    </lineage>
</organism>
<dbReference type="Proteomes" id="UP001465755">
    <property type="component" value="Unassembled WGS sequence"/>
</dbReference>
<keyword evidence="10 17" id="KW-0479">Metal-binding</keyword>
<dbReference type="PROSITE" id="PS51379">
    <property type="entry name" value="4FE4S_FER_2"/>
    <property type="match status" value="1"/>
</dbReference>
<dbReference type="InterPro" id="IPR036010">
    <property type="entry name" value="2Fe-2S_ferredoxin-like_sf"/>
</dbReference>
<dbReference type="InterPro" id="IPR004489">
    <property type="entry name" value="Succ_DH/fum_Rdtase_Fe-S"/>
</dbReference>
<dbReference type="InterPro" id="IPR017896">
    <property type="entry name" value="4Fe4S_Fe-S-bd"/>
</dbReference>
<dbReference type="Gene3D" id="3.10.20.30">
    <property type="match status" value="1"/>
</dbReference>
<dbReference type="InterPro" id="IPR001041">
    <property type="entry name" value="2Fe-2S_ferredoxin-type"/>
</dbReference>
<reference evidence="20 21" key="1">
    <citation type="journal article" date="2024" name="Nat. Commun.">
        <title>Phylogenomics reveals the evolutionary origins of lichenization in chlorophyte algae.</title>
        <authorList>
            <person name="Puginier C."/>
            <person name="Libourel C."/>
            <person name="Otte J."/>
            <person name="Skaloud P."/>
            <person name="Haon M."/>
            <person name="Grisel S."/>
            <person name="Petersen M."/>
            <person name="Berrin J.G."/>
            <person name="Delaux P.M."/>
            <person name="Dal Grande F."/>
            <person name="Keller J."/>
        </authorList>
    </citation>
    <scope>NUCLEOTIDE SEQUENCE [LARGE SCALE GENOMIC DNA]</scope>
    <source>
        <strain evidence="20 21">SAG 2036</strain>
    </source>
</reference>
<feature type="domain" description="2Fe-2S ferredoxin-type" evidence="18">
    <location>
        <begin position="52"/>
        <end position="139"/>
    </location>
</feature>
<evidence type="ECO:0000256" key="5">
    <source>
        <dbReference type="ARBA" id="ARBA00011313"/>
    </source>
</evidence>
<dbReference type="GO" id="GO:0006099">
    <property type="term" value="P:tricarboxylic acid cycle"/>
    <property type="evidence" value="ECO:0007669"/>
    <property type="project" value="UniProtKB-KW"/>
</dbReference>
<comment type="similarity">
    <text evidence="4 17">Belongs to the succinate dehydrogenase/fumarate reductase iron-sulfur protein family.</text>
</comment>
<dbReference type="GO" id="GO:0005743">
    <property type="term" value="C:mitochondrial inner membrane"/>
    <property type="evidence" value="ECO:0007669"/>
    <property type="project" value="UniProtKB-SubCell"/>
</dbReference>
<evidence type="ECO:0000256" key="16">
    <source>
        <dbReference type="ARBA" id="ARBA00049220"/>
    </source>
</evidence>
<dbReference type="AlphaFoldDB" id="A0AAW1P5X0"/>
<evidence type="ECO:0000256" key="14">
    <source>
        <dbReference type="ARBA" id="ARBA00023014"/>
    </source>
</evidence>
<dbReference type="NCBIfam" id="TIGR00384">
    <property type="entry name" value="dhsB"/>
    <property type="match status" value="1"/>
</dbReference>
<evidence type="ECO:0000256" key="4">
    <source>
        <dbReference type="ARBA" id="ARBA00009433"/>
    </source>
</evidence>
<evidence type="ECO:0000256" key="17">
    <source>
        <dbReference type="RuleBase" id="RU361237"/>
    </source>
</evidence>
<dbReference type="PANTHER" id="PTHR11921:SF29">
    <property type="entry name" value="SUCCINATE DEHYDROGENASE [UBIQUINONE] IRON-SULFUR SUBUNIT, MITOCHONDRIAL"/>
    <property type="match status" value="1"/>
</dbReference>
<comment type="catalytic activity">
    <reaction evidence="16">
        <text>a quinone + succinate = fumarate + a quinol</text>
        <dbReference type="Rhea" id="RHEA:40523"/>
        <dbReference type="ChEBI" id="CHEBI:24646"/>
        <dbReference type="ChEBI" id="CHEBI:29806"/>
        <dbReference type="ChEBI" id="CHEBI:30031"/>
        <dbReference type="ChEBI" id="CHEBI:132124"/>
        <dbReference type="EC" id="1.3.5.1"/>
    </reaction>
</comment>
<dbReference type="PROSITE" id="PS51085">
    <property type="entry name" value="2FE2S_FER_2"/>
    <property type="match status" value="1"/>
</dbReference>
<accession>A0AAW1P5X0</accession>
<dbReference type="Gene3D" id="1.10.1060.10">
    <property type="entry name" value="Alpha-helical ferredoxin"/>
    <property type="match status" value="1"/>
</dbReference>
<keyword evidence="13 17" id="KW-0408">Iron</keyword>
<dbReference type="GO" id="GO:0009055">
    <property type="term" value="F:electron transfer activity"/>
    <property type="evidence" value="ECO:0007669"/>
    <property type="project" value="InterPro"/>
</dbReference>
<comment type="function">
    <text evidence="1 17">Iron-sulfur protein (IP) subunit of succinate dehydrogenase (SDH) that is involved in complex II of the mitochondrial electron transport chain and is responsible for transferring electrons from succinate to ubiquinone (coenzyme Q).</text>
</comment>
<dbReference type="EMBL" id="JALJOQ010000044">
    <property type="protein sequence ID" value="KAK9805335.1"/>
    <property type="molecule type" value="Genomic_DNA"/>
</dbReference>
<name>A0AAW1P5X0_9CHLO</name>
<dbReference type="GO" id="GO:0022904">
    <property type="term" value="P:respiratory electron transport chain"/>
    <property type="evidence" value="ECO:0007669"/>
    <property type="project" value="TreeGrafter"/>
</dbReference>
<dbReference type="EC" id="1.3.5.1" evidence="17"/>
<keyword evidence="7 17" id="KW-0004">4Fe-4S</keyword>
<dbReference type="FunFam" id="3.10.20.30:FF:000007">
    <property type="entry name" value="Succinate dehydrogenase [ubiquinone] iron-sulfur subunit, mitochondrial"/>
    <property type="match status" value="1"/>
</dbReference>
<comment type="cofactor">
    <cofactor evidence="17">
        <name>[2Fe-2S] cluster</name>
        <dbReference type="ChEBI" id="CHEBI:190135"/>
    </cofactor>
    <text evidence="17">Binds 1 [2Fe-2S] cluster.</text>
</comment>
<dbReference type="GO" id="GO:0051539">
    <property type="term" value="F:4 iron, 4 sulfur cluster binding"/>
    <property type="evidence" value="ECO:0007669"/>
    <property type="project" value="UniProtKB-KW"/>
</dbReference>
<dbReference type="InterPro" id="IPR009051">
    <property type="entry name" value="Helical_ferredxn"/>
</dbReference>
<keyword evidence="21" id="KW-1185">Reference proteome</keyword>
<keyword evidence="12" id="KW-0560">Oxidoreductase</keyword>
<dbReference type="InterPro" id="IPR006058">
    <property type="entry name" value="2Fe2S_fd_BS"/>
</dbReference>